<sequence length="183" mass="20540">MSRFYETSVHFGDVTFWSQPAEQKQQRALVIRAIKLATLFQTLAEAPDTPQPGSNNFFCIQLDQLHICCAKILLERMDNCHLLDSMRLVFPEFPTLNELRQQLNALITLIRPYAASIPLKKLNFGFAHDACIVGPLYYIAVCCGDSSVKNKASDLLYEVNKFCGGFWDDTAIQKVAGIAMEAS</sequence>
<dbReference type="EMBL" id="ABDF02000046">
    <property type="protein sequence ID" value="EHK22007.1"/>
    <property type="molecule type" value="Genomic_DNA"/>
</dbReference>
<reference evidence="1 2" key="1">
    <citation type="journal article" date="2011" name="Genome Biol.">
        <title>Comparative genome sequence analysis underscores mycoparasitism as the ancestral life style of Trichoderma.</title>
        <authorList>
            <person name="Kubicek C.P."/>
            <person name="Herrera-Estrella A."/>
            <person name="Seidl-Seiboth V."/>
            <person name="Martinez D.A."/>
            <person name="Druzhinina I.S."/>
            <person name="Thon M."/>
            <person name="Zeilinger S."/>
            <person name="Casas-Flores S."/>
            <person name="Horwitz B.A."/>
            <person name="Mukherjee P.K."/>
            <person name="Mukherjee M."/>
            <person name="Kredics L."/>
            <person name="Alcaraz L.D."/>
            <person name="Aerts A."/>
            <person name="Antal Z."/>
            <person name="Atanasova L."/>
            <person name="Cervantes-Badillo M.G."/>
            <person name="Challacombe J."/>
            <person name="Chertkov O."/>
            <person name="McCluskey K."/>
            <person name="Coulpier F."/>
            <person name="Deshpande N."/>
            <person name="von Doehren H."/>
            <person name="Ebbole D.J."/>
            <person name="Esquivel-Naranjo E.U."/>
            <person name="Fekete E."/>
            <person name="Flipphi M."/>
            <person name="Glaser F."/>
            <person name="Gomez-Rodriguez E.Y."/>
            <person name="Gruber S."/>
            <person name="Han C."/>
            <person name="Henrissat B."/>
            <person name="Hermosa R."/>
            <person name="Hernandez-Onate M."/>
            <person name="Karaffa L."/>
            <person name="Kosti I."/>
            <person name="Le Crom S."/>
            <person name="Lindquist E."/>
            <person name="Lucas S."/>
            <person name="Luebeck M."/>
            <person name="Luebeck P.S."/>
            <person name="Margeot A."/>
            <person name="Metz B."/>
            <person name="Misra M."/>
            <person name="Nevalainen H."/>
            <person name="Omann M."/>
            <person name="Packer N."/>
            <person name="Perrone G."/>
            <person name="Uresti-Rivera E.E."/>
            <person name="Salamov A."/>
            <person name="Schmoll M."/>
            <person name="Seiboth B."/>
            <person name="Shapiro H."/>
            <person name="Sukno S."/>
            <person name="Tamayo-Ramos J.A."/>
            <person name="Tisch D."/>
            <person name="Wiest A."/>
            <person name="Wilkinson H.H."/>
            <person name="Zhang M."/>
            <person name="Coutinho P.M."/>
            <person name="Kenerley C.M."/>
            <person name="Monte E."/>
            <person name="Baker S.E."/>
            <person name="Grigoriev I.V."/>
        </authorList>
    </citation>
    <scope>NUCLEOTIDE SEQUENCE [LARGE SCALE GENOMIC DNA]</scope>
    <source>
        <strain evidence="2">Gv29-8 / FGSC 10586</strain>
    </source>
</reference>
<evidence type="ECO:0000313" key="1">
    <source>
        <dbReference type="EMBL" id="EHK22007.1"/>
    </source>
</evidence>
<dbReference type="GeneID" id="25797412"/>
<dbReference type="VEuPathDB" id="FungiDB:TRIVIDRAFT_70986"/>
<keyword evidence="2" id="KW-1185">Reference proteome</keyword>
<accession>G9MU68</accession>
<dbReference type="HOGENOM" id="CLU_1475367_0_0_1"/>
<dbReference type="InParanoid" id="G9MU68"/>
<organism evidence="1 2">
    <name type="scientific">Hypocrea virens (strain Gv29-8 / FGSC 10586)</name>
    <name type="common">Gliocladium virens</name>
    <name type="synonym">Trichoderma virens</name>
    <dbReference type="NCBI Taxonomy" id="413071"/>
    <lineage>
        <taxon>Eukaryota</taxon>
        <taxon>Fungi</taxon>
        <taxon>Dikarya</taxon>
        <taxon>Ascomycota</taxon>
        <taxon>Pezizomycotina</taxon>
        <taxon>Sordariomycetes</taxon>
        <taxon>Hypocreomycetidae</taxon>
        <taxon>Hypocreales</taxon>
        <taxon>Hypocreaceae</taxon>
        <taxon>Trichoderma</taxon>
    </lineage>
</organism>
<protein>
    <submittedName>
        <fullName evidence="1">Uncharacterized protein</fullName>
    </submittedName>
</protein>
<proteinExistence type="predicted"/>
<dbReference type="OrthoDB" id="3145928at2759"/>
<dbReference type="RefSeq" id="XP_013956200.1">
    <property type="nucleotide sequence ID" value="XM_014100725.1"/>
</dbReference>
<gene>
    <name evidence="1" type="ORF">TRIVIDRAFT_70986</name>
</gene>
<evidence type="ECO:0000313" key="2">
    <source>
        <dbReference type="Proteomes" id="UP000007115"/>
    </source>
</evidence>
<comment type="caution">
    <text evidence="1">The sequence shown here is derived from an EMBL/GenBank/DDBJ whole genome shotgun (WGS) entry which is preliminary data.</text>
</comment>
<dbReference type="AlphaFoldDB" id="G9MU68"/>
<name>G9MU68_HYPVG</name>
<dbReference type="Proteomes" id="UP000007115">
    <property type="component" value="Unassembled WGS sequence"/>
</dbReference>